<keyword evidence="9 10" id="KW-0131">Cell cycle</keyword>
<evidence type="ECO:0000256" key="2">
    <source>
        <dbReference type="ARBA" id="ARBA00007379"/>
    </source>
</evidence>
<protein>
    <recommendedName>
        <fullName evidence="3 10">Cell division protein FtsX</fullName>
    </recommendedName>
</protein>
<evidence type="ECO:0000256" key="7">
    <source>
        <dbReference type="ARBA" id="ARBA00022989"/>
    </source>
</evidence>
<evidence type="ECO:0000256" key="3">
    <source>
        <dbReference type="ARBA" id="ARBA00021907"/>
    </source>
</evidence>
<evidence type="ECO:0000256" key="8">
    <source>
        <dbReference type="ARBA" id="ARBA00023136"/>
    </source>
</evidence>
<dbReference type="Pfam" id="PF18075">
    <property type="entry name" value="FtsX_ECD"/>
    <property type="match status" value="1"/>
</dbReference>
<evidence type="ECO:0000256" key="10">
    <source>
        <dbReference type="PIRNR" id="PIRNR003097"/>
    </source>
</evidence>
<evidence type="ECO:0000313" key="14">
    <source>
        <dbReference type="EMBL" id="SQH73483.1"/>
    </source>
</evidence>
<feature type="transmembrane region" description="Helical" evidence="11">
    <location>
        <begin position="12"/>
        <end position="36"/>
    </location>
</feature>
<dbReference type="Proteomes" id="UP000249300">
    <property type="component" value="Chromosome 1"/>
</dbReference>
<dbReference type="EMBL" id="LS483447">
    <property type="protein sequence ID" value="SQH73483.1"/>
    <property type="molecule type" value="Genomic_DNA"/>
</dbReference>
<dbReference type="GO" id="GO:0051301">
    <property type="term" value="P:cell division"/>
    <property type="evidence" value="ECO:0007669"/>
    <property type="project" value="UniProtKB-KW"/>
</dbReference>
<dbReference type="InterPro" id="IPR040690">
    <property type="entry name" value="FtsX_ECD"/>
</dbReference>
<feature type="transmembrane region" description="Helical" evidence="11">
    <location>
        <begin position="221"/>
        <end position="239"/>
    </location>
</feature>
<evidence type="ECO:0000256" key="11">
    <source>
        <dbReference type="SAM" id="Phobius"/>
    </source>
</evidence>
<dbReference type="PROSITE" id="PS51257">
    <property type="entry name" value="PROKAR_LIPOPROTEIN"/>
    <property type="match status" value="1"/>
</dbReference>
<keyword evidence="5 10" id="KW-0132">Cell division</keyword>
<sequence>MTKHKKTRSKAFYHTHLLCIISIAMVLFIVGCLGLAEIAGNAIRKEVEEQIAFNILLKEGNSDEENKALCTKMEREPFVQRIRYISANEVAEELGKELGEDPVMVLGYNPLQPQMQVYVKSEYAHPDSLPIVDTKIRAWDSVERLSYRQDLFHTVHTKIKATERILLILAIVLLIISFIQINNTTRLLIYSKRYQIRTLSLVGASAAFIRRPFVWHSVFDGLFGATLACLLLLAAIFALDKYQLPMLWNYLPLRDLGMLAVTLLMIGSLVSAFTAYRAARRYVRMDGSKMYLI</sequence>
<keyword evidence="6 11" id="KW-0812">Transmembrane</keyword>
<feature type="domain" description="FtsX extracellular" evidence="13">
    <location>
        <begin position="53"/>
        <end position="143"/>
    </location>
</feature>
<feature type="domain" description="ABC3 transporter permease C-terminal" evidence="12">
    <location>
        <begin position="168"/>
        <end position="280"/>
    </location>
</feature>
<accession>A0A2X4PNN9</accession>
<evidence type="ECO:0000313" key="15">
    <source>
        <dbReference type="Proteomes" id="UP000249300"/>
    </source>
</evidence>
<keyword evidence="4 10" id="KW-1003">Cell membrane</keyword>
<evidence type="ECO:0000256" key="4">
    <source>
        <dbReference type="ARBA" id="ARBA00022475"/>
    </source>
</evidence>
<dbReference type="OrthoDB" id="9813411at2"/>
<dbReference type="AlphaFoldDB" id="A0A2X4PNN9"/>
<dbReference type="InterPro" id="IPR003838">
    <property type="entry name" value="ABC3_permease_C"/>
</dbReference>
<name>A0A2X4PNN9_9PORP</name>
<evidence type="ECO:0000256" key="5">
    <source>
        <dbReference type="ARBA" id="ARBA00022618"/>
    </source>
</evidence>
<keyword evidence="7 11" id="KW-1133">Transmembrane helix</keyword>
<dbReference type="GO" id="GO:0005886">
    <property type="term" value="C:plasma membrane"/>
    <property type="evidence" value="ECO:0007669"/>
    <property type="project" value="UniProtKB-SubCell"/>
</dbReference>
<dbReference type="RefSeq" id="WP_023936726.1">
    <property type="nucleotide sequence ID" value="NZ_JQJB01000013.1"/>
</dbReference>
<comment type="subcellular location">
    <subcellularLocation>
        <location evidence="1">Cell membrane</location>
        <topology evidence="1">Multi-pass membrane protein</topology>
    </subcellularLocation>
</comment>
<dbReference type="KEGG" id="pcre:NCTC12858_01343"/>
<evidence type="ECO:0000259" key="13">
    <source>
        <dbReference type="Pfam" id="PF18075"/>
    </source>
</evidence>
<feature type="transmembrane region" description="Helical" evidence="11">
    <location>
        <begin position="165"/>
        <end position="182"/>
    </location>
</feature>
<evidence type="ECO:0000256" key="1">
    <source>
        <dbReference type="ARBA" id="ARBA00004651"/>
    </source>
</evidence>
<organism evidence="14 15">
    <name type="scientific">Porphyromonas crevioricanis</name>
    <dbReference type="NCBI Taxonomy" id="393921"/>
    <lineage>
        <taxon>Bacteria</taxon>
        <taxon>Pseudomonadati</taxon>
        <taxon>Bacteroidota</taxon>
        <taxon>Bacteroidia</taxon>
        <taxon>Bacteroidales</taxon>
        <taxon>Porphyromonadaceae</taxon>
        <taxon>Porphyromonas</taxon>
    </lineage>
</organism>
<keyword evidence="8 10" id="KW-0472">Membrane</keyword>
<proteinExistence type="inferred from homology"/>
<comment type="similarity">
    <text evidence="2 10">Belongs to the ABC-4 integral membrane protein family. FtsX subfamily.</text>
</comment>
<dbReference type="PANTHER" id="PTHR47755:SF1">
    <property type="entry name" value="CELL DIVISION PROTEIN FTSX"/>
    <property type="match status" value="1"/>
</dbReference>
<dbReference type="Gene3D" id="3.30.70.3040">
    <property type="match status" value="1"/>
</dbReference>
<evidence type="ECO:0000259" key="12">
    <source>
        <dbReference type="Pfam" id="PF02687"/>
    </source>
</evidence>
<dbReference type="InterPro" id="IPR004513">
    <property type="entry name" value="FtsX"/>
</dbReference>
<dbReference type="PIRSF" id="PIRSF003097">
    <property type="entry name" value="FtsX"/>
    <property type="match status" value="1"/>
</dbReference>
<gene>
    <name evidence="14" type="primary">ftsX</name>
    <name evidence="14" type="ORF">NCTC12858_01343</name>
</gene>
<reference evidence="14 15" key="1">
    <citation type="submission" date="2018-06" db="EMBL/GenBank/DDBJ databases">
        <authorList>
            <consortium name="Pathogen Informatics"/>
            <person name="Doyle S."/>
        </authorList>
    </citation>
    <scope>NUCLEOTIDE SEQUENCE [LARGE SCALE GENOMIC DNA]</scope>
    <source>
        <strain evidence="14 15">NCTC12858</strain>
    </source>
</reference>
<dbReference type="Pfam" id="PF02687">
    <property type="entry name" value="FtsX"/>
    <property type="match status" value="1"/>
</dbReference>
<evidence type="ECO:0000256" key="9">
    <source>
        <dbReference type="ARBA" id="ARBA00023306"/>
    </source>
</evidence>
<dbReference type="PANTHER" id="PTHR47755">
    <property type="entry name" value="CELL DIVISION PROTEIN FTSX"/>
    <property type="match status" value="1"/>
</dbReference>
<feature type="transmembrane region" description="Helical" evidence="11">
    <location>
        <begin position="259"/>
        <end position="279"/>
    </location>
</feature>
<keyword evidence="15" id="KW-1185">Reference proteome</keyword>
<evidence type="ECO:0000256" key="6">
    <source>
        <dbReference type="ARBA" id="ARBA00022692"/>
    </source>
</evidence>